<dbReference type="Gramene" id="evm.model.02.454">
    <property type="protein sequence ID" value="cds.evm.model.02.454"/>
    <property type="gene ID" value="evm.TU.02.454"/>
</dbReference>
<proteinExistence type="predicted"/>
<dbReference type="AlphaFoldDB" id="A0A803P149"/>
<evidence type="ECO:0000313" key="1">
    <source>
        <dbReference type="EnsemblPlants" id="cds.evm.model.02.454"/>
    </source>
</evidence>
<name>A0A803P149_CANSA</name>
<reference evidence="1" key="1">
    <citation type="submission" date="2018-11" db="EMBL/GenBank/DDBJ databases">
        <authorList>
            <person name="Grassa J C."/>
        </authorList>
    </citation>
    <scope>NUCLEOTIDE SEQUENCE [LARGE SCALE GENOMIC DNA]</scope>
</reference>
<protein>
    <submittedName>
        <fullName evidence="1">Uncharacterized protein</fullName>
    </submittedName>
</protein>
<dbReference type="PANTHER" id="PTHR47481">
    <property type="match status" value="1"/>
</dbReference>
<organism evidence="1 2">
    <name type="scientific">Cannabis sativa</name>
    <name type="common">Hemp</name>
    <name type="synonym">Marijuana</name>
    <dbReference type="NCBI Taxonomy" id="3483"/>
    <lineage>
        <taxon>Eukaryota</taxon>
        <taxon>Viridiplantae</taxon>
        <taxon>Streptophyta</taxon>
        <taxon>Embryophyta</taxon>
        <taxon>Tracheophyta</taxon>
        <taxon>Spermatophyta</taxon>
        <taxon>Magnoliopsida</taxon>
        <taxon>eudicotyledons</taxon>
        <taxon>Gunneridae</taxon>
        <taxon>Pentapetalae</taxon>
        <taxon>rosids</taxon>
        <taxon>fabids</taxon>
        <taxon>Rosales</taxon>
        <taxon>Cannabaceae</taxon>
        <taxon>Cannabis</taxon>
    </lineage>
</organism>
<accession>A0A803P149</accession>
<dbReference type="EnsemblPlants" id="evm.model.02.454">
    <property type="protein sequence ID" value="cds.evm.model.02.454"/>
    <property type="gene ID" value="evm.TU.02.454"/>
</dbReference>
<dbReference type="PANTHER" id="PTHR47481:SF22">
    <property type="entry name" value="RETROTRANSPOSON GAG DOMAIN-CONTAINING PROTEIN"/>
    <property type="match status" value="1"/>
</dbReference>
<sequence>MNWVDTSLVQSKLPIIFLQSQSSSSLWPLQSTKKGSLSIDEYFLKMKKYGDSLDAADHPISDEDLILYFLGGLGSEYESVVFKEVLVMEVNVMVEKIMDLTEEEVEPFTLIEEAEDKRTSQVLLQGTLSEDLYKFQLPCSRTVTSFPPQSTPPNKSGPQMDDTFALLDMVDVDPKRGEAVLAAEVPGVLVTPRGPAGIEEQTKWSAKAKILKRRLDENQDGALQGEYSTQVHNLNLDPMMVWFSNFLGSSLAPFAFDIVNNLVSDLVQLPAKRCVACASSNKIYQAQNLSLVLASVGRLSKNLIDQGHAAATLDGLLEIQAKLKWAKEEVETLKDDVLT</sequence>
<keyword evidence="2" id="KW-1185">Reference proteome</keyword>
<dbReference type="EMBL" id="UZAU01000109">
    <property type="status" value="NOT_ANNOTATED_CDS"/>
    <property type="molecule type" value="Genomic_DNA"/>
</dbReference>
<evidence type="ECO:0000313" key="2">
    <source>
        <dbReference type="Proteomes" id="UP000596661"/>
    </source>
</evidence>
<reference evidence="1" key="2">
    <citation type="submission" date="2021-03" db="UniProtKB">
        <authorList>
            <consortium name="EnsemblPlants"/>
        </authorList>
    </citation>
    <scope>IDENTIFICATION</scope>
</reference>
<dbReference type="Proteomes" id="UP000596661">
    <property type="component" value="Chromosome 2"/>
</dbReference>